<keyword evidence="3" id="KW-1003">Cell membrane</keyword>
<feature type="compositionally biased region" description="Gly residues" evidence="8">
    <location>
        <begin position="25"/>
        <end position="39"/>
    </location>
</feature>
<comment type="subcellular location">
    <subcellularLocation>
        <location evidence="1 7">Cell membrane</location>
        <topology evidence="1 7">Multi-pass membrane protein</topology>
    </subcellularLocation>
</comment>
<dbReference type="Gene3D" id="1.10.3720.10">
    <property type="entry name" value="MetI-like"/>
    <property type="match status" value="1"/>
</dbReference>
<evidence type="ECO:0000256" key="1">
    <source>
        <dbReference type="ARBA" id="ARBA00004651"/>
    </source>
</evidence>
<feature type="region of interest" description="Disordered" evidence="8">
    <location>
        <begin position="1"/>
        <end position="49"/>
    </location>
</feature>
<sequence length="344" mass="37376">MATTSTPGSAPAASQDVGAPPGPEVPGGGNGAAPGGGGRRAGRPRRSPLAKQEDRAGWLFVLPWVLGFLIFTAGPMIASLVLSFTDYQMIQAPRAVGLENYRELFDDPRVLKSLSNTFVYAAMFVPIGTIVALFLALMLQRVGRAGGFFRTAFYLPEMTPAVAAAAMFLLLLNGQQGLVNKVLGWIGINGPNWTADPNWLKPSLAIVSLWTLGGTVVIYLAALNGVPKQLYEAAELDGAGPVTRLFRITIPMISGALFFTVITNTIAAMQMFDQAYTMFYGPQQKASASEESLVYMVYLFQNAFQFFKMGFASAMAWLLFVIILLITFLQVRIGNRYVYYHGER</sequence>
<dbReference type="SUPFAM" id="SSF160964">
    <property type="entry name" value="MalF N-terminal region-like"/>
    <property type="match status" value="1"/>
</dbReference>
<feature type="transmembrane region" description="Helical" evidence="7">
    <location>
        <begin position="203"/>
        <end position="224"/>
    </location>
</feature>
<keyword evidence="2 7" id="KW-0813">Transport</keyword>
<protein>
    <submittedName>
        <fullName evidence="10">Sugar ABC transporter permease</fullName>
    </submittedName>
</protein>
<dbReference type="GO" id="GO:0005886">
    <property type="term" value="C:plasma membrane"/>
    <property type="evidence" value="ECO:0007669"/>
    <property type="project" value="UniProtKB-SubCell"/>
</dbReference>
<accession>A0AAU7TII9</accession>
<dbReference type="PANTHER" id="PTHR30193">
    <property type="entry name" value="ABC TRANSPORTER PERMEASE PROTEIN"/>
    <property type="match status" value="1"/>
</dbReference>
<evidence type="ECO:0000256" key="7">
    <source>
        <dbReference type="RuleBase" id="RU363032"/>
    </source>
</evidence>
<feature type="compositionally biased region" description="Low complexity" evidence="8">
    <location>
        <begin position="1"/>
        <end position="14"/>
    </location>
</feature>
<dbReference type="InterPro" id="IPR000515">
    <property type="entry name" value="MetI-like"/>
</dbReference>
<feature type="transmembrane region" description="Helical" evidence="7">
    <location>
        <begin position="151"/>
        <end position="172"/>
    </location>
</feature>
<dbReference type="GO" id="GO:0055085">
    <property type="term" value="P:transmembrane transport"/>
    <property type="evidence" value="ECO:0007669"/>
    <property type="project" value="InterPro"/>
</dbReference>
<dbReference type="AlphaFoldDB" id="A0AAU7TII9"/>
<feature type="transmembrane region" description="Helical" evidence="7">
    <location>
        <begin position="306"/>
        <end position="329"/>
    </location>
</feature>
<dbReference type="PROSITE" id="PS50928">
    <property type="entry name" value="ABC_TM1"/>
    <property type="match status" value="1"/>
</dbReference>
<dbReference type="SUPFAM" id="SSF161098">
    <property type="entry name" value="MetI-like"/>
    <property type="match status" value="1"/>
</dbReference>
<evidence type="ECO:0000313" key="10">
    <source>
        <dbReference type="EMBL" id="XBV26489.1"/>
    </source>
</evidence>
<evidence type="ECO:0000256" key="2">
    <source>
        <dbReference type="ARBA" id="ARBA00022448"/>
    </source>
</evidence>
<evidence type="ECO:0000256" key="4">
    <source>
        <dbReference type="ARBA" id="ARBA00022692"/>
    </source>
</evidence>
<dbReference type="CDD" id="cd06261">
    <property type="entry name" value="TM_PBP2"/>
    <property type="match status" value="1"/>
</dbReference>
<dbReference type="Pfam" id="PF00528">
    <property type="entry name" value="BPD_transp_1"/>
    <property type="match status" value="1"/>
</dbReference>
<reference evidence="10" key="1">
    <citation type="submission" date="2024-06" db="EMBL/GenBank/DDBJ databases">
        <title>Kribbella sp. strain HUAS MG21 genome sequences.</title>
        <authorList>
            <person name="Mo P."/>
        </authorList>
    </citation>
    <scope>NUCLEOTIDE SEQUENCE</scope>
    <source>
        <strain evidence="10">HUAS MG21</strain>
    </source>
</reference>
<feature type="domain" description="ABC transmembrane type-1" evidence="9">
    <location>
        <begin position="114"/>
        <end position="330"/>
    </location>
</feature>
<proteinExistence type="inferred from homology"/>
<feature type="transmembrane region" description="Helical" evidence="7">
    <location>
        <begin position="245"/>
        <end position="272"/>
    </location>
</feature>
<dbReference type="InterPro" id="IPR051393">
    <property type="entry name" value="ABC_transporter_permease"/>
</dbReference>
<dbReference type="EMBL" id="CP158165">
    <property type="protein sequence ID" value="XBV26489.1"/>
    <property type="molecule type" value="Genomic_DNA"/>
</dbReference>
<evidence type="ECO:0000259" key="9">
    <source>
        <dbReference type="PROSITE" id="PS50928"/>
    </source>
</evidence>
<evidence type="ECO:0000256" key="6">
    <source>
        <dbReference type="ARBA" id="ARBA00023136"/>
    </source>
</evidence>
<keyword evidence="6 7" id="KW-0472">Membrane</keyword>
<dbReference type="RefSeq" id="WP_350279288.1">
    <property type="nucleotide sequence ID" value="NZ_CP158165.1"/>
</dbReference>
<gene>
    <name evidence="10" type="ORF">ABN611_08655</name>
</gene>
<evidence type="ECO:0000256" key="3">
    <source>
        <dbReference type="ARBA" id="ARBA00022475"/>
    </source>
</evidence>
<keyword evidence="5 7" id="KW-1133">Transmembrane helix</keyword>
<keyword evidence="4 7" id="KW-0812">Transmembrane</keyword>
<organism evidence="10">
    <name type="scientific">Kribbella sp. HUAS MG21</name>
    <dbReference type="NCBI Taxonomy" id="3160966"/>
    <lineage>
        <taxon>Bacteria</taxon>
        <taxon>Bacillati</taxon>
        <taxon>Actinomycetota</taxon>
        <taxon>Actinomycetes</taxon>
        <taxon>Propionibacteriales</taxon>
        <taxon>Kribbellaceae</taxon>
        <taxon>Kribbella</taxon>
    </lineage>
</organism>
<dbReference type="PANTHER" id="PTHR30193:SF1">
    <property type="entry name" value="ABC TRANSPORTER PERMEASE PROTEIN YESP-RELATED"/>
    <property type="match status" value="1"/>
</dbReference>
<dbReference type="InterPro" id="IPR035906">
    <property type="entry name" value="MetI-like_sf"/>
</dbReference>
<comment type="similarity">
    <text evidence="7">Belongs to the binding-protein-dependent transport system permease family.</text>
</comment>
<feature type="transmembrane region" description="Helical" evidence="7">
    <location>
        <begin position="56"/>
        <end position="84"/>
    </location>
</feature>
<evidence type="ECO:0000256" key="5">
    <source>
        <dbReference type="ARBA" id="ARBA00022989"/>
    </source>
</evidence>
<feature type="transmembrane region" description="Helical" evidence="7">
    <location>
        <begin position="118"/>
        <end position="139"/>
    </location>
</feature>
<evidence type="ECO:0000256" key="8">
    <source>
        <dbReference type="SAM" id="MobiDB-lite"/>
    </source>
</evidence>
<name>A0AAU7TII9_9ACTN</name>